<proteinExistence type="inferred from homology"/>
<dbReference type="GeneID" id="300995800"/>
<accession>A0A1H4LKI1</accession>
<dbReference type="SUPFAM" id="SSF52038">
    <property type="entry name" value="Barstar-related"/>
    <property type="match status" value="1"/>
</dbReference>
<sequence length="101" mass="10616">MKTYTVDGSRVTGAADFYTELGRAVNGPDGYFGSNLDALVDCLRGGFGTPEDEPFGFRLTHADEVRTALGAKLYSEVLDVFATAGVPVTAEPHSGRAGRTG</sequence>
<dbReference type="OrthoDB" id="8859549at2"/>
<dbReference type="InterPro" id="IPR000468">
    <property type="entry name" value="Barstar"/>
</dbReference>
<dbReference type="STRING" id="57704.SAMN04489793_0609"/>
<dbReference type="AlphaFoldDB" id="A0A1H4LKI1"/>
<feature type="domain" description="Barstar (barnase inhibitor)" evidence="2">
    <location>
        <begin position="1"/>
        <end position="84"/>
    </location>
</feature>
<comment type="similarity">
    <text evidence="1">Belongs to the barstar family.</text>
</comment>
<dbReference type="Proteomes" id="UP000182241">
    <property type="component" value="Unassembled WGS sequence"/>
</dbReference>
<evidence type="ECO:0000313" key="3">
    <source>
        <dbReference type="EMBL" id="SEB71066.1"/>
    </source>
</evidence>
<dbReference type="EMBL" id="FNSA01000003">
    <property type="protein sequence ID" value="SEB71066.1"/>
    <property type="molecule type" value="Genomic_DNA"/>
</dbReference>
<dbReference type="InterPro" id="IPR035905">
    <property type="entry name" value="Barstar-like_sf"/>
</dbReference>
<evidence type="ECO:0000256" key="1">
    <source>
        <dbReference type="ARBA" id="ARBA00006845"/>
    </source>
</evidence>
<name>A0A1H4LKI1_TSUTY</name>
<reference evidence="4" key="1">
    <citation type="submission" date="2016-10" db="EMBL/GenBank/DDBJ databases">
        <authorList>
            <person name="Varghese N."/>
            <person name="Submissions S."/>
        </authorList>
    </citation>
    <scope>NUCLEOTIDE SEQUENCE [LARGE SCALE GENOMIC DNA]</scope>
    <source>
        <strain evidence="4">DSM 44234</strain>
    </source>
</reference>
<dbReference type="RefSeq" id="WP_068523457.1">
    <property type="nucleotide sequence ID" value="NZ_CBDRGN010000005.1"/>
</dbReference>
<dbReference type="Pfam" id="PF01337">
    <property type="entry name" value="Barstar"/>
    <property type="match status" value="1"/>
</dbReference>
<evidence type="ECO:0000313" key="4">
    <source>
        <dbReference type="Proteomes" id="UP000182241"/>
    </source>
</evidence>
<dbReference type="Gene3D" id="3.30.370.10">
    <property type="entry name" value="Barstar-like"/>
    <property type="match status" value="1"/>
</dbReference>
<gene>
    <name evidence="3" type="ORF">SAMN04489793_0609</name>
</gene>
<organism evidence="3 4">
    <name type="scientific">Tsukamurella tyrosinosolvens</name>
    <dbReference type="NCBI Taxonomy" id="57704"/>
    <lineage>
        <taxon>Bacteria</taxon>
        <taxon>Bacillati</taxon>
        <taxon>Actinomycetota</taxon>
        <taxon>Actinomycetes</taxon>
        <taxon>Mycobacteriales</taxon>
        <taxon>Tsukamurellaceae</taxon>
        <taxon>Tsukamurella</taxon>
    </lineage>
</organism>
<evidence type="ECO:0000259" key="2">
    <source>
        <dbReference type="Pfam" id="PF01337"/>
    </source>
</evidence>
<keyword evidence="4" id="KW-1185">Reference proteome</keyword>
<protein>
    <submittedName>
        <fullName evidence="3">Barstar, RNAse (Barnase) inhibitor</fullName>
    </submittedName>
</protein>